<reference evidence="2 3" key="1">
    <citation type="submission" date="2016-12" db="EMBL/GenBank/DDBJ databases">
        <title>The draft genome sequence of Actinophytocola xinjiangensis.</title>
        <authorList>
            <person name="Wang W."/>
            <person name="Yuan L."/>
        </authorList>
    </citation>
    <scope>NUCLEOTIDE SEQUENCE [LARGE SCALE GENOMIC DNA]</scope>
    <source>
        <strain evidence="2 3">CGMCC 4.4663</strain>
    </source>
</reference>
<dbReference type="Pfam" id="PF02575">
    <property type="entry name" value="YbaB_DNA_bd"/>
    <property type="match status" value="1"/>
</dbReference>
<organism evidence="2 3">
    <name type="scientific">Actinophytocola xinjiangensis</name>
    <dbReference type="NCBI Taxonomy" id="485602"/>
    <lineage>
        <taxon>Bacteria</taxon>
        <taxon>Bacillati</taxon>
        <taxon>Actinomycetota</taxon>
        <taxon>Actinomycetes</taxon>
        <taxon>Pseudonocardiales</taxon>
        <taxon>Pseudonocardiaceae</taxon>
    </lineage>
</organism>
<dbReference type="Proteomes" id="UP000185696">
    <property type="component" value="Unassembled WGS sequence"/>
</dbReference>
<evidence type="ECO:0008006" key="4">
    <source>
        <dbReference type="Google" id="ProtNLM"/>
    </source>
</evidence>
<dbReference type="EMBL" id="MSIF01000007">
    <property type="protein sequence ID" value="OLF10295.1"/>
    <property type="molecule type" value="Genomic_DNA"/>
</dbReference>
<dbReference type="InterPro" id="IPR036894">
    <property type="entry name" value="YbaB-like_sf"/>
</dbReference>
<dbReference type="SUPFAM" id="SSF82607">
    <property type="entry name" value="YbaB-like"/>
    <property type="match status" value="1"/>
</dbReference>
<dbReference type="Gene3D" id="3.30.1310.10">
    <property type="entry name" value="Nucleoid-associated protein YbaB-like domain"/>
    <property type="match status" value="1"/>
</dbReference>
<feature type="compositionally biased region" description="Acidic residues" evidence="1">
    <location>
        <begin position="158"/>
        <end position="170"/>
    </location>
</feature>
<evidence type="ECO:0000313" key="2">
    <source>
        <dbReference type="EMBL" id="OLF10295.1"/>
    </source>
</evidence>
<feature type="compositionally biased region" description="Pro residues" evidence="1">
    <location>
        <begin position="138"/>
        <end position="150"/>
    </location>
</feature>
<protein>
    <recommendedName>
        <fullName evidence="4">YbaB/EbfC DNA-binding family protein</fullName>
    </recommendedName>
</protein>
<keyword evidence="3" id="KW-1185">Reference proteome</keyword>
<name>A0A7Z1AYB3_9PSEU</name>
<dbReference type="GO" id="GO:0003677">
    <property type="term" value="F:DNA binding"/>
    <property type="evidence" value="ECO:0007669"/>
    <property type="project" value="InterPro"/>
</dbReference>
<proteinExistence type="predicted"/>
<comment type="caution">
    <text evidence="2">The sequence shown here is derived from an EMBL/GenBank/DDBJ whole genome shotgun (WGS) entry which is preliminary data.</text>
</comment>
<evidence type="ECO:0000256" key="1">
    <source>
        <dbReference type="SAM" id="MobiDB-lite"/>
    </source>
</evidence>
<gene>
    <name evidence="2" type="ORF">BLA60_16975</name>
</gene>
<accession>A0A7Z1AYB3</accession>
<dbReference type="AlphaFoldDB" id="A0A7Z1AYB3"/>
<sequence length="170" mass="18954">MVDDWVRQTRERAEKFQAMAERVGEMSVTERSADGSVRVTVSSKGMLTDLAISEDAAGQRMAEVSASIMRTVRLAQSRIPELLRQAMTETVGTDDQAANHILDEAARTFPEPPEPEPDEALPGERRFDPEIVDDQEPENPPPPSQPQPPPPRRRARDEDDGDDMQDSIFS</sequence>
<evidence type="ECO:0000313" key="3">
    <source>
        <dbReference type="Proteomes" id="UP000185696"/>
    </source>
</evidence>
<feature type="region of interest" description="Disordered" evidence="1">
    <location>
        <begin position="88"/>
        <end position="170"/>
    </location>
</feature>
<dbReference type="InterPro" id="IPR004401">
    <property type="entry name" value="YbaB/EbfC"/>
</dbReference>